<dbReference type="InterPro" id="IPR040624">
    <property type="entry name" value="HalOD1"/>
</dbReference>
<evidence type="ECO:0000313" key="2">
    <source>
        <dbReference type="EMBL" id="AHG01884.1"/>
    </source>
</evidence>
<keyword evidence="3" id="KW-1185">Reference proteome</keyword>
<accession>W0JTI0</accession>
<dbReference type="EMBL" id="CP007057">
    <property type="protein sequence ID" value="AHG01884.1"/>
    <property type="molecule type" value="Genomic_DNA"/>
</dbReference>
<sequence>MATLTALGTLEEVDPVELPDVLGTTLYDHIDPEALDTLVTAEERVTLSFLIYDYRVRIDGEELAITRQ</sequence>
<evidence type="ECO:0000259" key="1">
    <source>
        <dbReference type="Pfam" id="PF18545"/>
    </source>
</evidence>
<dbReference type="Pfam" id="PF18545">
    <property type="entry name" value="HalOD1"/>
    <property type="match status" value="1"/>
</dbReference>
<proteinExistence type="predicted"/>
<dbReference type="AlphaFoldDB" id="W0JTI0"/>
<dbReference type="eggNOG" id="arCOG08980">
    <property type="taxonomic scope" value="Archaea"/>
</dbReference>
<feature type="domain" description="Halobacterial output" evidence="1">
    <location>
        <begin position="3"/>
        <end position="61"/>
    </location>
</feature>
<protein>
    <recommendedName>
        <fullName evidence="1">Halobacterial output domain-containing protein</fullName>
    </recommendedName>
</protein>
<reference evidence="2 3" key="1">
    <citation type="submission" date="2014-01" db="EMBL/GenBank/DDBJ databases">
        <authorList>
            <consortium name="DOE Joint Genome Institute"/>
            <person name="Anderson I."/>
            <person name="Huntemann M."/>
            <person name="Han J."/>
            <person name="Chen A."/>
            <person name="Kyrpides N."/>
            <person name="Mavromatis K."/>
            <person name="Markowitz V."/>
            <person name="Palaniappan K."/>
            <person name="Ivanova N."/>
            <person name="Schaumberg A."/>
            <person name="Pati A."/>
            <person name="Liolios K."/>
            <person name="Nordberg H.P."/>
            <person name="Cantor M.N."/>
            <person name="Hua S.X."/>
            <person name="Woyke T."/>
        </authorList>
    </citation>
    <scope>NUCLEOTIDE SEQUENCE [LARGE SCALE GENOMIC DNA]</scope>
    <source>
        <strain evidence="2 3">XH-48</strain>
        <plasmid evidence="3">2</plasmid>
    </source>
</reference>
<dbReference type="HOGENOM" id="CLU_159738_2_1_2"/>
<keyword evidence="2" id="KW-0614">Plasmid</keyword>
<dbReference type="KEGG" id="hlr:HALLA_00905"/>
<organism evidence="2 3">
    <name type="scientific">Halostagnicola larsenii XH-48</name>
    <dbReference type="NCBI Taxonomy" id="797299"/>
    <lineage>
        <taxon>Archaea</taxon>
        <taxon>Methanobacteriati</taxon>
        <taxon>Methanobacteriota</taxon>
        <taxon>Stenosarchaea group</taxon>
        <taxon>Halobacteria</taxon>
        <taxon>Halobacteriales</taxon>
        <taxon>Natrialbaceae</taxon>
        <taxon>Halostagnicola</taxon>
    </lineage>
</organism>
<dbReference type="Proteomes" id="UP000019024">
    <property type="component" value="Plasmid unnamed2"/>
</dbReference>
<gene>
    <name evidence="2" type="ORF">HALLA_00905</name>
</gene>
<evidence type="ECO:0000313" key="3">
    <source>
        <dbReference type="Proteomes" id="UP000019024"/>
    </source>
</evidence>
<name>W0JTI0_9EURY</name>
<geneLocation type="plasmid" evidence="2">
    <name>unnamed</name>
</geneLocation>